<dbReference type="EMBL" id="CCAG010021318">
    <property type="status" value="NOT_ANNOTATED_CDS"/>
    <property type="molecule type" value="Genomic_DNA"/>
</dbReference>
<dbReference type="STRING" id="37546.A0A1B0FBJ6"/>
<dbReference type="AlphaFoldDB" id="A0A1B0FBJ6"/>
<dbReference type="GO" id="GO:0003723">
    <property type="term" value="F:RNA binding"/>
    <property type="evidence" value="ECO:0007669"/>
    <property type="project" value="TreeGrafter"/>
</dbReference>
<name>A0A1B0FBJ6_GLOMM</name>
<protein>
    <submittedName>
        <fullName evidence="1">Uncharacterized protein</fullName>
    </submittedName>
</protein>
<organism evidence="1 2">
    <name type="scientific">Glossina morsitans morsitans</name>
    <name type="common">Savannah tsetse fly</name>
    <dbReference type="NCBI Taxonomy" id="37546"/>
    <lineage>
        <taxon>Eukaryota</taxon>
        <taxon>Metazoa</taxon>
        <taxon>Ecdysozoa</taxon>
        <taxon>Arthropoda</taxon>
        <taxon>Hexapoda</taxon>
        <taxon>Insecta</taxon>
        <taxon>Pterygota</taxon>
        <taxon>Neoptera</taxon>
        <taxon>Endopterygota</taxon>
        <taxon>Diptera</taxon>
        <taxon>Brachycera</taxon>
        <taxon>Muscomorpha</taxon>
        <taxon>Hippoboscoidea</taxon>
        <taxon>Glossinidae</taxon>
        <taxon>Glossina</taxon>
    </lineage>
</organism>
<sequence>MTECCIHVDFLNVTFPCVHHHNLAQIRPSPNLIDKPAQRTFANTLQSYLKQNSLGESLLLLVANATNLPSYLLLDITDLFTALMKTGVGLDYVVDDCFEITQLIVSTLLGMESLPKKFEKEENNLEADVVIFPKSGEAAIDLAREKENPITDSTASSTVITSPSVVDKLDTTVEQSKGETVVSTPLSTNIYKLVTISMLLLFNKQQLRFDYLACHLHSLYSQTFSVMWRQHTVEVLGLNNHLQIFLNLIQKEQYLQAQRQLVLPGAKYKSPVLSYAVDMVDCCVRYCENLEYLVELGNHILQLAKNHDTFEPS</sequence>
<reference evidence="1" key="1">
    <citation type="submission" date="2020-05" db="UniProtKB">
        <authorList>
            <consortium name="EnsemblMetazoa"/>
        </authorList>
    </citation>
    <scope>IDENTIFICATION</scope>
    <source>
        <strain evidence="1">Yale</strain>
    </source>
</reference>
<evidence type="ECO:0000313" key="2">
    <source>
        <dbReference type="Proteomes" id="UP000092444"/>
    </source>
</evidence>
<accession>A0A1B0FBJ6</accession>
<proteinExistence type="predicted"/>
<dbReference type="InterPro" id="IPR026736">
    <property type="entry name" value="Virilizer"/>
</dbReference>
<keyword evidence="2" id="KW-1185">Reference proteome</keyword>
<dbReference type="GO" id="GO:0036396">
    <property type="term" value="C:RNA N6-methyladenosine methyltransferase complex"/>
    <property type="evidence" value="ECO:0007669"/>
    <property type="project" value="TreeGrafter"/>
</dbReference>
<dbReference type="PANTHER" id="PTHR23185">
    <property type="entry name" value="PROTEIN VIRILIZER HOMOLOG"/>
    <property type="match status" value="1"/>
</dbReference>
<dbReference type="PANTHER" id="PTHR23185:SF0">
    <property type="entry name" value="PROTEIN VIRILIZER HOMOLOG"/>
    <property type="match status" value="1"/>
</dbReference>
<dbReference type="Proteomes" id="UP000092444">
    <property type="component" value="Unassembled WGS sequence"/>
</dbReference>
<dbReference type="VEuPathDB" id="VectorBase:GMOY000913"/>
<dbReference type="EnsemblMetazoa" id="GMOY000913-RA">
    <property type="protein sequence ID" value="GMOY000913-PA"/>
    <property type="gene ID" value="GMOY000913"/>
</dbReference>
<evidence type="ECO:0000313" key="1">
    <source>
        <dbReference type="EnsemblMetazoa" id="GMOY000913-PA"/>
    </source>
</evidence>